<dbReference type="EMBL" id="PXYL01000002">
    <property type="protein sequence ID" value="PSJ62794.1"/>
    <property type="molecule type" value="Genomic_DNA"/>
</dbReference>
<comment type="caution">
    <text evidence="2">The sequence shown here is derived from an EMBL/GenBank/DDBJ whole genome shotgun (WGS) entry which is preliminary data.</text>
</comment>
<dbReference type="Proteomes" id="UP000240653">
    <property type="component" value="Unassembled WGS sequence"/>
</dbReference>
<dbReference type="PANTHER" id="PTHR11803:SF58">
    <property type="entry name" value="PROTEIN HMF1-RELATED"/>
    <property type="match status" value="1"/>
</dbReference>
<dbReference type="OrthoDB" id="9799840at2"/>
<dbReference type="InterPro" id="IPR006175">
    <property type="entry name" value="YjgF/YER057c/UK114"/>
</dbReference>
<sequence length="129" mass="14202">MADYRNPAGVPVPPSRYSQSVRVERNAEYLYLSGQVGIEPDGSIPADFDRQAELTWDYIERLLADHGMTMANLVKVQGFLTSAEHVAGYKKWRDLRMPEAPPASTVVIVSGFVAPGLLIEIDAVAAREL</sequence>
<proteinExistence type="inferred from homology"/>
<dbReference type="CDD" id="cd00448">
    <property type="entry name" value="YjgF_YER057c_UK114_family"/>
    <property type="match status" value="1"/>
</dbReference>
<name>A0A2P7SJY6_9HYPH</name>
<dbReference type="SUPFAM" id="SSF55298">
    <property type="entry name" value="YjgF-like"/>
    <property type="match status" value="1"/>
</dbReference>
<organism evidence="2 3">
    <name type="scientific">Pseudaminobacter soli</name>
    <name type="common">ex Li et al. 2025</name>
    <dbReference type="NCBI Taxonomy" id="1295366"/>
    <lineage>
        <taxon>Bacteria</taxon>
        <taxon>Pseudomonadati</taxon>
        <taxon>Pseudomonadota</taxon>
        <taxon>Alphaproteobacteria</taxon>
        <taxon>Hyphomicrobiales</taxon>
        <taxon>Phyllobacteriaceae</taxon>
        <taxon>Pseudaminobacter</taxon>
    </lineage>
</organism>
<protein>
    <submittedName>
        <fullName evidence="2">Enamine deaminase RidA</fullName>
    </submittedName>
</protein>
<gene>
    <name evidence="2" type="ORF">C7I85_04170</name>
</gene>
<dbReference type="GO" id="GO:0005829">
    <property type="term" value="C:cytosol"/>
    <property type="evidence" value="ECO:0007669"/>
    <property type="project" value="TreeGrafter"/>
</dbReference>
<dbReference type="Gene3D" id="3.30.1330.40">
    <property type="entry name" value="RutC-like"/>
    <property type="match status" value="1"/>
</dbReference>
<evidence type="ECO:0000313" key="2">
    <source>
        <dbReference type="EMBL" id="PSJ62794.1"/>
    </source>
</evidence>
<accession>A0A2P7SJY6</accession>
<dbReference type="PANTHER" id="PTHR11803">
    <property type="entry name" value="2-IMINOBUTANOATE/2-IMINOPROPANOATE DEAMINASE RIDA"/>
    <property type="match status" value="1"/>
</dbReference>
<evidence type="ECO:0000256" key="1">
    <source>
        <dbReference type="ARBA" id="ARBA00010552"/>
    </source>
</evidence>
<dbReference type="Pfam" id="PF01042">
    <property type="entry name" value="Ribonuc_L-PSP"/>
    <property type="match status" value="1"/>
</dbReference>
<dbReference type="AlphaFoldDB" id="A0A2P7SJY6"/>
<evidence type="ECO:0000313" key="3">
    <source>
        <dbReference type="Proteomes" id="UP000240653"/>
    </source>
</evidence>
<dbReference type="RefSeq" id="WP_106722695.1">
    <property type="nucleotide sequence ID" value="NZ_PXYL01000002.1"/>
</dbReference>
<reference evidence="2 3" key="1">
    <citation type="submission" date="2018-03" db="EMBL/GenBank/DDBJ databases">
        <title>The draft genome of Mesorhizobium soli JCM 19897.</title>
        <authorList>
            <person name="Li L."/>
            <person name="Liu L."/>
            <person name="Liang L."/>
            <person name="Wang T."/>
            <person name="Zhang X."/>
        </authorList>
    </citation>
    <scope>NUCLEOTIDE SEQUENCE [LARGE SCALE GENOMIC DNA]</scope>
    <source>
        <strain evidence="2 3">JCM 19897</strain>
    </source>
</reference>
<dbReference type="GO" id="GO:0019239">
    <property type="term" value="F:deaminase activity"/>
    <property type="evidence" value="ECO:0007669"/>
    <property type="project" value="TreeGrafter"/>
</dbReference>
<keyword evidence="3" id="KW-1185">Reference proteome</keyword>
<comment type="similarity">
    <text evidence="1">Belongs to the RutC family.</text>
</comment>
<dbReference type="InterPro" id="IPR035959">
    <property type="entry name" value="RutC-like_sf"/>
</dbReference>